<name>A0A7K1XSR0_9SPHI</name>
<dbReference type="Gene3D" id="2.170.130.10">
    <property type="entry name" value="TonB-dependent receptor, plug domain"/>
    <property type="match status" value="1"/>
</dbReference>
<feature type="chain" id="PRO_5029726317" evidence="5">
    <location>
        <begin position="21"/>
        <end position="806"/>
    </location>
</feature>
<evidence type="ECO:0000313" key="7">
    <source>
        <dbReference type="EMBL" id="MXV13994.1"/>
    </source>
</evidence>
<protein>
    <submittedName>
        <fullName evidence="7">TonB-dependent receptor</fullName>
    </submittedName>
</protein>
<evidence type="ECO:0000256" key="1">
    <source>
        <dbReference type="ARBA" id="ARBA00004442"/>
    </source>
</evidence>
<dbReference type="AlphaFoldDB" id="A0A7K1XSR0"/>
<keyword evidence="3" id="KW-0998">Cell outer membrane</keyword>
<organism evidence="7 8">
    <name type="scientific">Hufsiella ginkgonis</name>
    <dbReference type="NCBI Taxonomy" id="2695274"/>
    <lineage>
        <taxon>Bacteria</taxon>
        <taxon>Pseudomonadati</taxon>
        <taxon>Bacteroidota</taxon>
        <taxon>Sphingobacteriia</taxon>
        <taxon>Sphingobacteriales</taxon>
        <taxon>Sphingobacteriaceae</taxon>
        <taxon>Hufsiella</taxon>
    </lineage>
</organism>
<evidence type="ECO:0000256" key="4">
    <source>
        <dbReference type="SAM" id="MobiDB-lite"/>
    </source>
</evidence>
<dbReference type="RefSeq" id="WP_160905007.1">
    <property type="nucleotide sequence ID" value="NZ_WVHS01000001.1"/>
</dbReference>
<dbReference type="Pfam" id="PF14905">
    <property type="entry name" value="OMP_b-brl_3"/>
    <property type="match status" value="1"/>
</dbReference>
<dbReference type="Gene3D" id="2.60.40.1120">
    <property type="entry name" value="Carboxypeptidase-like, regulatory domain"/>
    <property type="match status" value="1"/>
</dbReference>
<keyword evidence="2" id="KW-0472">Membrane</keyword>
<evidence type="ECO:0000256" key="3">
    <source>
        <dbReference type="ARBA" id="ARBA00023237"/>
    </source>
</evidence>
<dbReference type="InterPro" id="IPR037066">
    <property type="entry name" value="Plug_dom_sf"/>
</dbReference>
<reference evidence="7 8" key="1">
    <citation type="submission" date="2019-11" db="EMBL/GenBank/DDBJ databases">
        <title>Pedobacter sp. HMF7056 Genome sequencing and assembly.</title>
        <authorList>
            <person name="Kang H."/>
            <person name="Kim H."/>
            <person name="Joh K."/>
        </authorList>
    </citation>
    <scope>NUCLEOTIDE SEQUENCE [LARGE SCALE GENOMIC DNA]</scope>
    <source>
        <strain evidence="7 8">HMF7056</strain>
    </source>
</reference>
<comment type="subcellular location">
    <subcellularLocation>
        <location evidence="1">Cell outer membrane</location>
    </subcellularLocation>
</comment>
<feature type="domain" description="Outer membrane protein beta-barrel" evidence="6">
    <location>
        <begin position="384"/>
        <end position="783"/>
    </location>
</feature>
<dbReference type="SUPFAM" id="SSF49478">
    <property type="entry name" value="Cna protein B-type domain"/>
    <property type="match status" value="1"/>
</dbReference>
<evidence type="ECO:0000313" key="8">
    <source>
        <dbReference type="Proteomes" id="UP000451233"/>
    </source>
</evidence>
<keyword evidence="5" id="KW-0732">Signal</keyword>
<dbReference type="Proteomes" id="UP000451233">
    <property type="component" value="Unassembled WGS sequence"/>
</dbReference>
<feature type="compositionally biased region" description="Polar residues" evidence="4">
    <location>
        <begin position="287"/>
        <end position="304"/>
    </location>
</feature>
<feature type="signal peptide" evidence="5">
    <location>
        <begin position="1"/>
        <end position="20"/>
    </location>
</feature>
<dbReference type="PANTHER" id="PTHR40980">
    <property type="entry name" value="PLUG DOMAIN-CONTAINING PROTEIN"/>
    <property type="match status" value="1"/>
</dbReference>
<accession>A0A7K1XSR0</accession>
<dbReference type="EMBL" id="WVHS01000001">
    <property type="protein sequence ID" value="MXV13994.1"/>
    <property type="molecule type" value="Genomic_DNA"/>
</dbReference>
<evidence type="ECO:0000256" key="2">
    <source>
        <dbReference type="ARBA" id="ARBA00023136"/>
    </source>
</evidence>
<evidence type="ECO:0000256" key="5">
    <source>
        <dbReference type="SAM" id="SignalP"/>
    </source>
</evidence>
<comment type="caution">
    <text evidence="7">The sequence shown here is derived from an EMBL/GenBank/DDBJ whole genome shotgun (WGS) entry which is preliminary data.</text>
</comment>
<dbReference type="PANTHER" id="PTHR40980:SF4">
    <property type="entry name" value="TONB-DEPENDENT RECEPTOR-LIKE BETA-BARREL DOMAIN-CONTAINING PROTEIN"/>
    <property type="match status" value="1"/>
</dbReference>
<keyword evidence="7" id="KW-0675">Receptor</keyword>
<dbReference type="InterPro" id="IPR036942">
    <property type="entry name" value="Beta-barrel_TonB_sf"/>
</dbReference>
<evidence type="ECO:0000259" key="6">
    <source>
        <dbReference type="Pfam" id="PF14905"/>
    </source>
</evidence>
<dbReference type="Gene3D" id="2.40.170.20">
    <property type="entry name" value="TonB-dependent receptor, beta-barrel domain"/>
    <property type="match status" value="1"/>
</dbReference>
<dbReference type="Pfam" id="PF13620">
    <property type="entry name" value="CarboxypepD_reg"/>
    <property type="match status" value="1"/>
</dbReference>
<gene>
    <name evidence="7" type="ORF">GS398_01670</name>
</gene>
<proteinExistence type="predicted"/>
<dbReference type="GO" id="GO:0009279">
    <property type="term" value="C:cell outer membrane"/>
    <property type="evidence" value="ECO:0007669"/>
    <property type="project" value="UniProtKB-SubCell"/>
</dbReference>
<sequence>MKKYILLLALSLATVTGGWAQAITGTFSIKGEVMDSITRKPVDYATASLRNAQKQVLKTQLTKTDGTFAFEKLAAGKYLLTVIYVGYGTKTIPVELSVTSPEANLGKLLLSSQSKQLNAVAITADKPLVKQETDRISYDLQADPESKVTSVLEMMRKVPLLTVDAEDNVKMSGNTSYRILINGKPSSMMERNPKDILRSMPASSIQRIEVITTPPAKYDAEGLGGIINIVTNKRVDNGYNGSVNVSQRFPVGGPGVGGSFTTKRGKLGISSYGGASIYNTPGAANWSNRANTGSQPSSLAQNNNRESDSRSGYLGAEISYEIDSLNLISTQLNVNGSGSDDNSLQNSLLANQSATLKRYDLYNTGSGSGLGLDAAINYQLGFKKQKNRLLTFSYRYYGFGNDQQNDVDISNQFNYTLPDYRQVNESNSSEHTFQADYVHPIKKVTVEAGLKGIMRINESDFQYREQNTATGAFETVASRTNTFNNKQNVFSAYNTYSFNIQKWGIKAGVRLENTVIKADFISNASQVNQNYFNLVPSVAINRNLTKTSGINFGYMQRVQRPGIYQLNPFVDRSNPYFETTGNPDLRPSTGSTLQMGYNTFKKGSLNIMIRYTWINSLIFPVSTLDQATNITLTRFENTGAAKALGINFNHNYPITQKWNVSTNGGFAHGWVVGTSAGKPIRNHGFMGNGSVNTGYKFGKGWRANGNFYASTGSLTIQERGRGYFSSSFSASKDIVKDKLSFSASANNPFNKYRTNYVHTFGPDFDQVAESRLFFRTFNTSLNYRFGKLKEEIKKNKRGIKNDDVSN</sequence>
<feature type="region of interest" description="Disordered" evidence="4">
    <location>
        <begin position="287"/>
        <end position="310"/>
    </location>
</feature>
<dbReference type="InterPro" id="IPR041700">
    <property type="entry name" value="OMP_b-brl_3"/>
</dbReference>
<dbReference type="SUPFAM" id="SSF56935">
    <property type="entry name" value="Porins"/>
    <property type="match status" value="1"/>
</dbReference>
<keyword evidence="8" id="KW-1185">Reference proteome</keyword>